<dbReference type="InterPro" id="IPR013783">
    <property type="entry name" value="Ig-like_fold"/>
</dbReference>
<organism evidence="3">
    <name type="scientific">Thermofilum pendens</name>
    <dbReference type="NCBI Taxonomy" id="2269"/>
    <lineage>
        <taxon>Archaea</taxon>
        <taxon>Thermoproteota</taxon>
        <taxon>Thermoprotei</taxon>
        <taxon>Thermofilales</taxon>
        <taxon>Thermofilaceae</taxon>
        <taxon>Thermofilum</taxon>
    </lineage>
</organism>
<evidence type="ECO:0000259" key="2">
    <source>
        <dbReference type="Pfam" id="PF10633"/>
    </source>
</evidence>
<dbReference type="AlphaFoldDB" id="A0A7C4H863"/>
<sequence>MSLTLKVKAPYMQPAVCSVFAMFSGSTTQVRNLLVSVVQQPLGLLSSQLEALKAAPGSVLQIPLKISNPLSDPVRAALEISTPPGWGAVVKDATGTIIAQLRLDSGAFTQATLMLSVPREASPGTYPITLTLRGVDPYFIEKLTINVTVASSTPALRLTTPTPFVNTYAGKTAQYQLSLSNLGDSDCVASVAVSGLPQGYTWALKDAQGNVVSQVYLPAGGSLNLYLAVSVPPLAEPGAVSFQVSVTAGSTGDSLGLSLGILGSYKLSYVTQNFYVEMLPGSTSTFQVTVRNDGYSSLTNVKLSVASAPSGFTASVSPQNVLLLKPGNTTTFTVSVTADPTVDAGDYYISLVLSADQVDAQSRDLHVFVKPPSTPAYYAVLAAALLLAGVVLAFRKFGRR</sequence>
<dbReference type="Gene3D" id="2.60.40.10">
    <property type="entry name" value="Immunoglobulins"/>
    <property type="match status" value="2"/>
</dbReference>
<evidence type="ECO:0000256" key="1">
    <source>
        <dbReference type="SAM" id="Phobius"/>
    </source>
</evidence>
<feature type="domain" description="Alpha-galactosidase NEW3" evidence="2">
    <location>
        <begin position="56"/>
        <end position="133"/>
    </location>
</feature>
<gene>
    <name evidence="3" type="ORF">ENU21_02970</name>
</gene>
<dbReference type="EMBL" id="DTBQ01000085">
    <property type="protein sequence ID" value="HGM46704.1"/>
    <property type="molecule type" value="Genomic_DNA"/>
</dbReference>
<comment type="caution">
    <text evidence="3">The sequence shown here is derived from an EMBL/GenBank/DDBJ whole genome shotgun (WGS) entry which is preliminary data.</text>
</comment>
<proteinExistence type="predicted"/>
<name>A0A7C4H863_THEPE</name>
<feature type="transmembrane region" description="Helical" evidence="1">
    <location>
        <begin position="376"/>
        <end position="394"/>
    </location>
</feature>
<dbReference type="PANTHER" id="PTHR39198">
    <property type="entry name" value="HYPOTHETICAL MEMBRANE PROTEIN, CONSERVED"/>
    <property type="match status" value="1"/>
</dbReference>
<feature type="domain" description="Alpha-galactosidase NEW3" evidence="2">
    <location>
        <begin position="280"/>
        <end position="354"/>
    </location>
</feature>
<accession>A0A7C4H863</accession>
<dbReference type="PANTHER" id="PTHR39198:SF1">
    <property type="entry name" value="ALPHA-GALACTOSIDASE NEW3 DOMAIN-CONTAINING PROTEIN"/>
    <property type="match status" value="1"/>
</dbReference>
<evidence type="ECO:0000313" key="3">
    <source>
        <dbReference type="EMBL" id="HGM46704.1"/>
    </source>
</evidence>
<dbReference type="InterPro" id="IPR018905">
    <property type="entry name" value="A-galactase_NEW3"/>
</dbReference>
<keyword evidence="1" id="KW-1133">Transmembrane helix</keyword>
<keyword evidence="1" id="KW-0472">Membrane</keyword>
<dbReference type="Pfam" id="PF10633">
    <property type="entry name" value="NPCBM_assoc"/>
    <property type="match status" value="2"/>
</dbReference>
<reference evidence="3" key="1">
    <citation type="journal article" date="2020" name="mSystems">
        <title>Genome- and Community-Level Interaction Insights into Carbon Utilization and Element Cycling Functions of Hydrothermarchaeota in Hydrothermal Sediment.</title>
        <authorList>
            <person name="Zhou Z."/>
            <person name="Liu Y."/>
            <person name="Xu W."/>
            <person name="Pan J."/>
            <person name="Luo Z.H."/>
            <person name="Li M."/>
        </authorList>
    </citation>
    <scope>NUCLEOTIDE SEQUENCE</scope>
    <source>
        <strain evidence="3">SpSt-649</strain>
    </source>
</reference>
<keyword evidence="1" id="KW-0812">Transmembrane</keyword>
<protein>
    <recommendedName>
        <fullName evidence="2">Alpha-galactosidase NEW3 domain-containing protein</fullName>
    </recommendedName>
</protein>